<name>A0ABQ2BU04_9FLAO</name>
<proteinExistence type="predicted"/>
<protein>
    <recommendedName>
        <fullName evidence="1">N-acetyltransferase domain-containing protein</fullName>
    </recommendedName>
</protein>
<gene>
    <name evidence="2" type="ORF">GCM10011444_02700</name>
</gene>
<evidence type="ECO:0000313" key="2">
    <source>
        <dbReference type="EMBL" id="GGI55961.1"/>
    </source>
</evidence>
<dbReference type="InterPro" id="IPR016181">
    <property type="entry name" value="Acyl_CoA_acyltransferase"/>
</dbReference>
<dbReference type="PROSITE" id="PS51186">
    <property type="entry name" value="GNAT"/>
    <property type="match status" value="1"/>
</dbReference>
<dbReference type="CDD" id="cd04301">
    <property type="entry name" value="NAT_SF"/>
    <property type="match status" value="1"/>
</dbReference>
<comment type="caution">
    <text evidence="2">The sequence shown here is derived from an EMBL/GenBank/DDBJ whole genome shotgun (WGS) entry which is preliminary data.</text>
</comment>
<evidence type="ECO:0000259" key="1">
    <source>
        <dbReference type="PROSITE" id="PS51186"/>
    </source>
</evidence>
<dbReference type="SUPFAM" id="SSF55729">
    <property type="entry name" value="Acyl-CoA N-acyltransferases (Nat)"/>
    <property type="match status" value="1"/>
</dbReference>
<keyword evidence="3" id="KW-1185">Reference proteome</keyword>
<evidence type="ECO:0000313" key="3">
    <source>
        <dbReference type="Proteomes" id="UP000624701"/>
    </source>
</evidence>
<dbReference type="RefSeq" id="WP_188372902.1">
    <property type="nucleotide sequence ID" value="NZ_BMDQ01000001.1"/>
</dbReference>
<sequence>MIVRHLGYTDFTVIMECFLSAFENYFVKMPTDYDFYRERWNASGVRYDMSYGMFDSDKLVGFIIHAVDERQGYLTAYNSGTGVLPEYRGQRIVKSIYDYAMLELIKSGVAKCQLEVITENVKAIKSYEGIGFEIYKHYRCFKGEISSNSKDDFELKKVLHHEMNWDAFSNQNVYSWDNQKESLIKGNYDYYEVHAKNILQSYFIMNSKSGYIAQFEILEDSVSQWQNLFSAIYSINSNIRINNVDDRLVRKVEALELEGLQNSVNQYEMKLYV</sequence>
<dbReference type="Gene3D" id="3.40.630.30">
    <property type="match status" value="1"/>
</dbReference>
<feature type="domain" description="N-acetyltransferase" evidence="1">
    <location>
        <begin position="1"/>
        <end position="160"/>
    </location>
</feature>
<reference evidence="3" key="1">
    <citation type="journal article" date="2019" name="Int. J. Syst. Evol. Microbiol.">
        <title>The Global Catalogue of Microorganisms (GCM) 10K type strain sequencing project: providing services to taxonomists for standard genome sequencing and annotation.</title>
        <authorList>
            <consortium name="The Broad Institute Genomics Platform"/>
            <consortium name="The Broad Institute Genome Sequencing Center for Infectious Disease"/>
            <person name="Wu L."/>
            <person name="Ma J."/>
        </authorList>
    </citation>
    <scope>NUCLEOTIDE SEQUENCE [LARGE SCALE GENOMIC DNA]</scope>
    <source>
        <strain evidence="3">CCM 8681</strain>
    </source>
</reference>
<dbReference type="Pfam" id="PF00583">
    <property type="entry name" value="Acetyltransf_1"/>
    <property type="match status" value="1"/>
</dbReference>
<organism evidence="2 3">
    <name type="scientific">Winogradskyella haliclonae</name>
    <dbReference type="NCBI Taxonomy" id="2048558"/>
    <lineage>
        <taxon>Bacteria</taxon>
        <taxon>Pseudomonadati</taxon>
        <taxon>Bacteroidota</taxon>
        <taxon>Flavobacteriia</taxon>
        <taxon>Flavobacteriales</taxon>
        <taxon>Flavobacteriaceae</taxon>
        <taxon>Winogradskyella</taxon>
    </lineage>
</organism>
<dbReference type="InterPro" id="IPR000182">
    <property type="entry name" value="GNAT_dom"/>
</dbReference>
<dbReference type="Proteomes" id="UP000624701">
    <property type="component" value="Unassembled WGS sequence"/>
</dbReference>
<dbReference type="EMBL" id="BMDQ01000001">
    <property type="protein sequence ID" value="GGI55961.1"/>
    <property type="molecule type" value="Genomic_DNA"/>
</dbReference>
<accession>A0ABQ2BU04</accession>